<sequence length="184" mass="21396">MNTMHTFPLFIEVEALQKTLALQERATVEERDYDCAISLVSQSGSNGLYRNVIKNEEYSISHNEIEENTALNLHDENDITVAYRVLPTTDEYDKLYNLYNYDVDYDNDTNIGIQEDNIALDDDIELDHNRMKGDNKDNDAFEVPIVANWDDPFVSMRFRMDSILIPHIGDDSHRHHPICNERDL</sequence>
<protein>
    <submittedName>
        <fullName evidence="1">Uncharacterized protein</fullName>
    </submittedName>
</protein>
<gene>
    <name evidence="1" type="ORF">FNV43_RR22636</name>
</gene>
<organism evidence="1 2">
    <name type="scientific">Rhamnella rubrinervis</name>
    <dbReference type="NCBI Taxonomy" id="2594499"/>
    <lineage>
        <taxon>Eukaryota</taxon>
        <taxon>Viridiplantae</taxon>
        <taxon>Streptophyta</taxon>
        <taxon>Embryophyta</taxon>
        <taxon>Tracheophyta</taxon>
        <taxon>Spermatophyta</taxon>
        <taxon>Magnoliopsida</taxon>
        <taxon>eudicotyledons</taxon>
        <taxon>Gunneridae</taxon>
        <taxon>Pentapetalae</taxon>
        <taxon>rosids</taxon>
        <taxon>fabids</taxon>
        <taxon>Rosales</taxon>
        <taxon>Rhamnaceae</taxon>
        <taxon>rhamnoid group</taxon>
        <taxon>Rhamneae</taxon>
        <taxon>Rhamnella</taxon>
    </lineage>
</organism>
<evidence type="ECO:0000313" key="1">
    <source>
        <dbReference type="EMBL" id="KAF3435547.1"/>
    </source>
</evidence>
<keyword evidence="2" id="KW-1185">Reference proteome</keyword>
<dbReference type="AlphaFoldDB" id="A0A8K0E2B9"/>
<accession>A0A8K0E2B9</accession>
<reference evidence="1" key="1">
    <citation type="submission" date="2020-03" db="EMBL/GenBank/DDBJ databases">
        <title>A high-quality chromosome-level genome assembly of a woody plant with both climbing and erect habits, Rhamnella rubrinervis.</title>
        <authorList>
            <person name="Lu Z."/>
            <person name="Yang Y."/>
            <person name="Zhu X."/>
            <person name="Sun Y."/>
        </authorList>
    </citation>
    <scope>NUCLEOTIDE SEQUENCE</scope>
    <source>
        <strain evidence="1">BYM</strain>
        <tissue evidence="1">Leaf</tissue>
    </source>
</reference>
<name>A0A8K0E2B9_9ROSA</name>
<dbReference type="Proteomes" id="UP000796880">
    <property type="component" value="Unassembled WGS sequence"/>
</dbReference>
<dbReference type="EMBL" id="VOIH02000010">
    <property type="protein sequence ID" value="KAF3435547.1"/>
    <property type="molecule type" value="Genomic_DNA"/>
</dbReference>
<comment type="caution">
    <text evidence="1">The sequence shown here is derived from an EMBL/GenBank/DDBJ whole genome shotgun (WGS) entry which is preliminary data.</text>
</comment>
<proteinExistence type="predicted"/>
<evidence type="ECO:0000313" key="2">
    <source>
        <dbReference type="Proteomes" id="UP000796880"/>
    </source>
</evidence>